<evidence type="ECO:0000313" key="5">
    <source>
        <dbReference type="EMBL" id="SMG12671.1"/>
    </source>
</evidence>
<dbReference type="InterPro" id="IPR010982">
    <property type="entry name" value="Lambda_DNA-bd_dom_sf"/>
</dbReference>
<sequence length="339" mass="37205">MAMQGNVTIKTVAQETGLSLTTVSRVLNGTAEKYRISEATQAAVLAEAKKQGYIPNMAAKTLRLNKSRTIGLIVPTLNNPFFSLVASTVSKLLYAQGYVVLMSDCANDPEEERKLIKTFLTQNIEGILAIPVGGRKNYELLEKGGVPTVFIDRFFEESKIPYVATDHFDSAFKLMEHLVEHGHTLIACIQGDVQTISNQYRVKGYLEALKKHNIGYSYLKGGSFTTDEGYLETKILLKQSQKPTAIMALSDTILLGALKAIREEGMSIPEDISVVSIDNSSYLDFLSVPITSVSHPITEITQLAIKMLLDQMGANQASAPTNIVLEAKLIARKSVQYIP</sequence>
<dbReference type="EMBL" id="FXAU01000001">
    <property type="protein sequence ID" value="SMG12671.1"/>
    <property type="molecule type" value="Genomic_DNA"/>
</dbReference>
<dbReference type="InterPro" id="IPR000843">
    <property type="entry name" value="HTH_LacI"/>
</dbReference>
<dbReference type="PROSITE" id="PS50932">
    <property type="entry name" value="HTH_LACI_2"/>
    <property type="match status" value="1"/>
</dbReference>
<dbReference type="InterPro" id="IPR046335">
    <property type="entry name" value="LacI/GalR-like_sensor"/>
</dbReference>
<keyword evidence="2" id="KW-0238">DNA-binding</keyword>
<dbReference type="Gene3D" id="3.40.50.2300">
    <property type="match status" value="2"/>
</dbReference>
<keyword evidence="6" id="KW-1185">Reference proteome</keyword>
<gene>
    <name evidence="5" type="ORF">SAMN05660862_0716</name>
</gene>
<keyword evidence="1" id="KW-0805">Transcription regulation</keyword>
<dbReference type="SUPFAM" id="SSF53822">
    <property type="entry name" value="Periplasmic binding protein-like I"/>
    <property type="match status" value="1"/>
</dbReference>
<evidence type="ECO:0000256" key="3">
    <source>
        <dbReference type="ARBA" id="ARBA00023163"/>
    </source>
</evidence>
<dbReference type="SMART" id="SM00354">
    <property type="entry name" value="HTH_LACI"/>
    <property type="match status" value="1"/>
</dbReference>
<protein>
    <submittedName>
        <fullName evidence="5">Transcriptional regulator, LacI family</fullName>
    </submittedName>
</protein>
<dbReference type="Proteomes" id="UP000192980">
    <property type="component" value="Unassembled WGS sequence"/>
</dbReference>
<keyword evidence="3" id="KW-0804">Transcription</keyword>
<dbReference type="PANTHER" id="PTHR30146">
    <property type="entry name" value="LACI-RELATED TRANSCRIPTIONAL REPRESSOR"/>
    <property type="match status" value="1"/>
</dbReference>
<proteinExistence type="predicted"/>
<dbReference type="GO" id="GO:0000976">
    <property type="term" value="F:transcription cis-regulatory region binding"/>
    <property type="evidence" value="ECO:0007669"/>
    <property type="project" value="TreeGrafter"/>
</dbReference>
<dbReference type="SUPFAM" id="SSF47413">
    <property type="entry name" value="lambda repressor-like DNA-binding domains"/>
    <property type="match status" value="1"/>
</dbReference>
<dbReference type="AlphaFoldDB" id="A0A1X7IDG7"/>
<dbReference type="PANTHER" id="PTHR30146:SF109">
    <property type="entry name" value="HTH-TYPE TRANSCRIPTIONAL REGULATOR GALS"/>
    <property type="match status" value="1"/>
</dbReference>
<feature type="domain" description="HTH lacI-type" evidence="4">
    <location>
        <begin position="7"/>
        <end position="64"/>
    </location>
</feature>
<name>A0A1X7IDG7_9SPHI</name>
<evidence type="ECO:0000256" key="2">
    <source>
        <dbReference type="ARBA" id="ARBA00023125"/>
    </source>
</evidence>
<dbReference type="Pfam" id="PF13377">
    <property type="entry name" value="Peripla_BP_3"/>
    <property type="match status" value="1"/>
</dbReference>
<organism evidence="5 6">
    <name type="scientific">Sphingobacterium psychroaquaticum</name>
    <dbReference type="NCBI Taxonomy" id="561061"/>
    <lineage>
        <taxon>Bacteria</taxon>
        <taxon>Pseudomonadati</taxon>
        <taxon>Bacteroidota</taxon>
        <taxon>Sphingobacteriia</taxon>
        <taxon>Sphingobacteriales</taxon>
        <taxon>Sphingobacteriaceae</taxon>
        <taxon>Sphingobacterium</taxon>
    </lineage>
</organism>
<dbReference type="GO" id="GO:0003700">
    <property type="term" value="F:DNA-binding transcription factor activity"/>
    <property type="evidence" value="ECO:0007669"/>
    <property type="project" value="TreeGrafter"/>
</dbReference>
<accession>A0A1X7IDG7</accession>
<dbReference type="Pfam" id="PF00356">
    <property type="entry name" value="LacI"/>
    <property type="match status" value="1"/>
</dbReference>
<dbReference type="STRING" id="561061.SAMN05660862_0716"/>
<reference evidence="5 6" key="1">
    <citation type="submission" date="2017-04" db="EMBL/GenBank/DDBJ databases">
        <authorList>
            <person name="Afonso C.L."/>
            <person name="Miller P.J."/>
            <person name="Scott M.A."/>
            <person name="Spackman E."/>
            <person name="Goraichik I."/>
            <person name="Dimitrov K.M."/>
            <person name="Suarez D.L."/>
            <person name="Swayne D.E."/>
        </authorList>
    </citation>
    <scope>NUCLEOTIDE SEQUENCE [LARGE SCALE GENOMIC DNA]</scope>
    <source>
        <strain evidence="5 6">DSM 22418</strain>
    </source>
</reference>
<evidence type="ECO:0000313" key="6">
    <source>
        <dbReference type="Proteomes" id="UP000192980"/>
    </source>
</evidence>
<dbReference type="InterPro" id="IPR028082">
    <property type="entry name" value="Peripla_BP_I"/>
</dbReference>
<evidence type="ECO:0000259" key="4">
    <source>
        <dbReference type="PROSITE" id="PS50932"/>
    </source>
</evidence>
<dbReference type="CDD" id="cd01392">
    <property type="entry name" value="HTH_LacI"/>
    <property type="match status" value="1"/>
</dbReference>
<evidence type="ECO:0000256" key="1">
    <source>
        <dbReference type="ARBA" id="ARBA00023015"/>
    </source>
</evidence>
<dbReference type="Gene3D" id="1.10.260.40">
    <property type="entry name" value="lambda repressor-like DNA-binding domains"/>
    <property type="match status" value="1"/>
</dbReference>
<dbReference type="CDD" id="cd06267">
    <property type="entry name" value="PBP1_LacI_sugar_binding-like"/>
    <property type="match status" value="1"/>
</dbReference>